<dbReference type="GO" id="GO:1904262">
    <property type="term" value="P:negative regulation of TORC1 signaling"/>
    <property type="evidence" value="ECO:0007669"/>
    <property type="project" value="TreeGrafter"/>
</dbReference>
<comment type="function">
    <text evidence="2">As a component of the GATOR1 complex functions as an inhibitor of the amino acid-sensing branch of the TORC1 pathway.</text>
</comment>
<name>A0A6A4UYN9_AMPAM</name>
<evidence type="ECO:0000256" key="1">
    <source>
        <dbReference type="ARBA" id="ARBA00010546"/>
    </source>
</evidence>
<dbReference type="GO" id="GO:0034198">
    <property type="term" value="P:cellular response to amino acid starvation"/>
    <property type="evidence" value="ECO:0007669"/>
    <property type="project" value="UniProtKB-UniRule"/>
</dbReference>
<keyword evidence="2" id="KW-0732">Signal</keyword>
<evidence type="ECO:0000313" key="5">
    <source>
        <dbReference type="EMBL" id="KAF0288957.1"/>
    </source>
</evidence>
<dbReference type="GO" id="GO:0038202">
    <property type="term" value="P:TORC1 signaling"/>
    <property type="evidence" value="ECO:0007669"/>
    <property type="project" value="TreeGrafter"/>
</dbReference>
<dbReference type="InterPro" id="IPR056603">
    <property type="entry name" value="HTH_NPRL3"/>
</dbReference>
<keyword evidence="2" id="KW-0458">Lysosome</keyword>
<evidence type="ECO:0000256" key="2">
    <source>
        <dbReference type="RuleBase" id="RU368069"/>
    </source>
</evidence>
<comment type="similarity">
    <text evidence="1 2">Belongs to the NPR3 family.</text>
</comment>
<dbReference type="Pfam" id="PF03666">
    <property type="entry name" value="NPR3"/>
    <property type="match status" value="1"/>
</dbReference>
<accession>A0A6A4UYN9</accession>
<feature type="region of interest" description="Disordered" evidence="3">
    <location>
        <begin position="352"/>
        <end position="391"/>
    </location>
</feature>
<dbReference type="EMBL" id="VIIS01002072">
    <property type="protein sequence ID" value="KAF0288958.1"/>
    <property type="molecule type" value="Genomic_DNA"/>
</dbReference>
<evidence type="ECO:0000313" key="6">
    <source>
        <dbReference type="Proteomes" id="UP000440578"/>
    </source>
</evidence>
<sequence>MICSVLSNLCAVQSRLVGQKFEVKVNDVRFVGHPISIQADHRRTSNDENKSTIHLFHIVFALWAKANHSVVNCYHDLSRRVGIAVYHEEKRCRYITKQAKKMLAVHDDHASSQQDSPRESPFAQVLATSQLARELKAVYDGLVQTGTVHLSIGGWIDVSFCLPQKIHKLHLEERTVEPEDIYRCVRLLQPFHTLLLLEEQRQLVASLSPDSSPTLRRLVRVANPVRSLQHLAADADLTLRHVFELTSQLVYWAKATIIYPLCEKNIYVISPHAPTKLNSKLASDFAEEFGQNLHQVLSEYSMPSTLSQKVTPFSAHHQLPTKVQVLVWLLQRRLLMQLHCYVFFTPTMRLPSGGPAPGSRQSTPDSLSAAANTASDTSSVADGAPPVSAPSLDQLAEAPLASLTDPEREAVLKVPAAKDPDKLRLFTRLLQYFNGMHHLEEIMYRENLRRWQIHQVLEEFGDVLTTCQRCDEMSVHHDSRCD</sequence>
<evidence type="ECO:0000256" key="3">
    <source>
        <dbReference type="SAM" id="MobiDB-lite"/>
    </source>
</evidence>
<gene>
    <name evidence="5" type="primary">Nprl3_1</name>
    <name evidence="5" type="ORF">FJT64_012705</name>
</gene>
<dbReference type="GO" id="GO:0005764">
    <property type="term" value="C:lysosome"/>
    <property type="evidence" value="ECO:0007669"/>
    <property type="project" value="UniProtKB-SubCell"/>
</dbReference>
<feature type="compositionally biased region" description="Low complexity" evidence="3">
    <location>
        <begin position="365"/>
        <end position="382"/>
    </location>
</feature>
<dbReference type="OrthoDB" id="18648at2759"/>
<proteinExistence type="inferred from homology"/>
<dbReference type="Pfam" id="PF24064">
    <property type="entry name" value="HTH_NPRL3"/>
    <property type="match status" value="1"/>
</dbReference>
<keyword evidence="6" id="KW-1185">Reference proteome</keyword>
<evidence type="ECO:0000259" key="4">
    <source>
        <dbReference type="Pfam" id="PF24064"/>
    </source>
</evidence>
<dbReference type="PANTHER" id="PTHR13153">
    <property type="entry name" value="CGTHBA PROTEIN -14 GENE PROTEIN"/>
    <property type="match status" value="1"/>
</dbReference>
<organism evidence="5 6">
    <name type="scientific">Amphibalanus amphitrite</name>
    <name type="common">Striped barnacle</name>
    <name type="synonym">Balanus amphitrite</name>
    <dbReference type="NCBI Taxonomy" id="1232801"/>
    <lineage>
        <taxon>Eukaryota</taxon>
        <taxon>Metazoa</taxon>
        <taxon>Ecdysozoa</taxon>
        <taxon>Arthropoda</taxon>
        <taxon>Crustacea</taxon>
        <taxon>Multicrustacea</taxon>
        <taxon>Cirripedia</taxon>
        <taxon>Thoracica</taxon>
        <taxon>Thoracicalcarea</taxon>
        <taxon>Balanomorpha</taxon>
        <taxon>Balanoidea</taxon>
        <taxon>Balanidae</taxon>
        <taxon>Amphibalaninae</taxon>
        <taxon>Amphibalanus</taxon>
    </lineage>
</organism>
<dbReference type="EMBL" id="VIIS01002072">
    <property type="protein sequence ID" value="KAF0288957.1"/>
    <property type="molecule type" value="Genomic_DNA"/>
</dbReference>
<dbReference type="Proteomes" id="UP000440578">
    <property type="component" value="Unassembled WGS sequence"/>
</dbReference>
<comment type="subcellular location">
    <subcellularLocation>
        <location evidence="2">Lysosome</location>
    </subcellularLocation>
</comment>
<dbReference type="GO" id="GO:0010508">
    <property type="term" value="P:positive regulation of autophagy"/>
    <property type="evidence" value="ECO:0007669"/>
    <property type="project" value="TreeGrafter"/>
</dbReference>
<dbReference type="PANTHER" id="PTHR13153:SF5">
    <property type="entry name" value="GATOR COMPLEX PROTEIN NPRL3"/>
    <property type="match status" value="1"/>
</dbReference>
<feature type="domain" description="GATOR1 complex protein NPRL3 C-terminal HTH" evidence="4">
    <location>
        <begin position="406"/>
        <end position="464"/>
    </location>
</feature>
<dbReference type="GO" id="GO:1990130">
    <property type="term" value="C:GATOR1 complex"/>
    <property type="evidence" value="ECO:0007669"/>
    <property type="project" value="UniProtKB-UniRule"/>
</dbReference>
<comment type="caution">
    <text evidence="5">The sequence shown here is derived from an EMBL/GenBank/DDBJ whole genome shotgun (WGS) entry which is preliminary data.</text>
</comment>
<reference evidence="5 6" key="1">
    <citation type="submission" date="2019-07" db="EMBL/GenBank/DDBJ databases">
        <title>Draft genome assembly of a fouling barnacle, Amphibalanus amphitrite (Darwin, 1854): The first reference genome for Thecostraca.</title>
        <authorList>
            <person name="Kim W."/>
        </authorList>
    </citation>
    <scope>NUCLEOTIDE SEQUENCE [LARGE SCALE GENOMIC DNA]</scope>
    <source>
        <strain evidence="5">SNU_AA5</strain>
        <tissue evidence="5">Soma without cirri and trophi</tissue>
    </source>
</reference>
<dbReference type="AlphaFoldDB" id="A0A6A4UYN9"/>
<protein>
    <recommendedName>
        <fullName evidence="2">GATOR complex protein NPRL3</fullName>
    </recommendedName>
    <alternativeName>
        <fullName evidence="2">Nitrogen permease regulator 3-like protein</fullName>
    </alternativeName>
</protein>
<dbReference type="InterPro" id="IPR005365">
    <property type="entry name" value="Npr3"/>
</dbReference>